<name>A0ABQ0D848_9EUKA</name>
<evidence type="ECO:0000313" key="2">
    <source>
        <dbReference type="Proteomes" id="UP001628156"/>
    </source>
</evidence>
<dbReference type="EMBL" id="BAAFRS010000011">
    <property type="protein sequence ID" value="GAB1219020.1"/>
    <property type="molecule type" value="Genomic_DNA"/>
</dbReference>
<reference evidence="1 2" key="1">
    <citation type="journal article" date="2019" name="PLoS Negl. Trop. Dis.">
        <title>Whole genome sequencing of Entamoeba nuttalli reveals mammalian host-related molecular signatures and a novel octapeptide-repeat surface protein.</title>
        <authorList>
            <person name="Tanaka M."/>
            <person name="Makiuchi T."/>
            <person name="Komiyama T."/>
            <person name="Shiina T."/>
            <person name="Osaki K."/>
            <person name="Tachibana H."/>
        </authorList>
    </citation>
    <scope>NUCLEOTIDE SEQUENCE [LARGE SCALE GENOMIC DNA]</scope>
    <source>
        <strain evidence="1 2">P19-061405</strain>
    </source>
</reference>
<keyword evidence="2" id="KW-1185">Reference proteome</keyword>
<organism evidence="1 2">
    <name type="scientific">Entamoeba nuttalli</name>
    <dbReference type="NCBI Taxonomy" id="412467"/>
    <lineage>
        <taxon>Eukaryota</taxon>
        <taxon>Amoebozoa</taxon>
        <taxon>Evosea</taxon>
        <taxon>Archamoebae</taxon>
        <taxon>Mastigamoebida</taxon>
        <taxon>Entamoebidae</taxon>
        <taxon>Entamoeba</taxon>
    </lineage>
</organism>
<dbReference type="Proteomes" id="UP001628156">
    <property type="component" value="Unassembled WGS sequence"/>
</dbReference>
<comment type="caution">
    <text evidence="1">The sequence shown here is derived from an EMBL/GenBank/DDBJ whole genome shotgun (WGS) entry which is preliminary data.</text>
</comment>
<evidence type="ECO:0000313" key="1">
    <source>
        <dbReference type="EMBL" id="GAB1219020.1"/>
    </source>
</evidence>
<evidence type="ECO:0008006" key="3">
    <source>
        <dbReference type="Google" id="ProtNLM"/>
    </source>
</evidence>
<sequence>MSLPSGARIEICKGSNKANIDYIKKDGNILDEFGEESHQGLHSTVAELQEVLNPSELNPIELSRWVLAMNLNQRFTVNSCYNPDVKVYYIWGVSGIGKSRRALQIFNDRSFDRVKFINNLWMGVSSDGQSDACIYDDFRDSHMHPSEFISFIDYYVNTLNIMNGHVFNNYKLIIITSIQCPNEIYSKSWSEESHQQWLRRMEIIMLKKKLPQRNIAYIKKEGDIIAEFGEEHHQGLHSTVAEIIEVKDPAELNPIELNRWVQAKNLNQRIDLTTYYKPGVKVFYVWGFPE</sequence>
<accession>A0ABQ0D848</accession>
<proteinExistence type="predicted"/>
<protein>
    <recommendedName>
        <fullName evidence="3">Helicase superfamily 3 single-stranded DNA/RNA virus domain-containing protein</fullName>
    </recommendedName>
</protein>
<gene>
    <name evidence="1" type="ORF">ENUP19_0011G0020</name>
</gene>